<proteinExistence type="predicted"/>
<dbReference type="EMBL" id="GBRH01277585">
    <property type="protein sequence ID" value="JAD20310.1"/>
    <property type="molecule type" value="Transcribed_RNA"/>
</dbReference>
<sequence>MAFQLTNVPCKNFLCNYVRSKKSFSQ</sequence>
<organism evidence="1">
    <name type="scientific">Arundo donax</name>
    <name type="common">Giant reed</name>
    <name type="synonym">Donax arundinaceus</name>
    <dbReference type="NCBI Taxonomy" id="35708"/>
    <lineage>
        <taxon>Eukaryota</taxon>
        <taxon>Viridiplantae</taxon>
        <taxon>Streptophyta</taxon>
        <taxon>Embryophyta</taxon>
        <taxon>Tracheophyta</taxon>
        <taxon>Spermatophyta</taxon>
        <taxon>Magnoliopsida</taxon>
        <taxon>Liliopsida</taxon>
        <taxon>Poales</taxon>
        <taxon>Poaceae</taxon>
        <taxon>PACMAD clade</taxon>
        <taxon>Arundinoideae</taxon>
        <taxon>Arundineae</taxon>
        <taxon>Arundo</taxon>
    </lineage>
</organism>
<reference evidence="1" key="2">
    <citation type="journal article" date="2015" name="Data Brief">
        <title>Shoot transcriptome of the giant reed, Arundo donax.</title>
        <authorList>
            <person name="Barrero R.A."/>
            <person name="Guerrero F.D."/>
            <person name="Moolhuijzen P."/>
            <person name="Goolsby J.A."/>
            <person name="Tidwell J."/>
            <person name="Bellgard S.E."/>
            <person name="Bellgard M.I."/>
        </authorList>
    </citation>
    <scope>NUCLEOTIDE SEQUENCE</scope>
    <source>
        <tissue evidence="1">Shoot tissue taken approximately 20 cm above the soil surface</tissue>
    </source>
</reference>
<dbReference type="AlphaFoldDB" id="A0A0A8Y4E6"/>
<reference evidence="1" key="1">
    <citation type="submission" date="2014-09" db="EMBL/GenBank/DDBJ databases">
        <authorList>
            <person name="Magalhaes I.L.F."/>
            <person name="Oliveira U."/>
            <person name="Santos F.R."/>
            <person name="Vidigal T.H.D.A."/>
            <person name="Brescovit A.D."/>
            <person name="Santos A.J."/>
        </authorList>
    </citation>
    <scope>NUCLEOTIDE SEQUENCE</scope>
    <source>
        <tissue evidence="1">Shoot tissue taken approximately 20 cm above the soil surface</tissue>
    </source>
</reference>
<accession>A0A0A8Y4E6</accession>
<evidence type="ECO:0000313" key="1">
    <source>
        <dbReference type="EMBL" id="JAD20310.1"/>
    </source>
</evidence>
<name>A0A0A8Y4E6_ARUDO</name>
<protein>
    <submittedName>
        <fullName evidence="1">Uncharacterized protein</fullName>
    </submittedName>
</protein>